<evidence type="ECO:0000256" key="3">
    <source>
        <dbReference type="SAM" id="SignalP"/>
    </source>
</evidence>
<feature type="transmembrane region" description="Helical" evidence="2">
    <location>
        <begin position="544"/>
        <end position="568"/>
    </location>
</feature>
<keyword evidence="2" id="KW-0812">Transmembrane</keyword>
<keyword evidence="3" id="KW-0732">Signal</keyword>
<keyword evidence="5" id="KW-1185">Reference proteome</keyword>
<reference evidence="4 5" key="1">
    <citation type="submission" date="2024-04" db="EMBL/GenBank/DDBJ databases">
        <authorList>
            <consortium name="Genoscope - CEA"/>
            <person name="William W."/>
        </authorList>
    </citation>
    <scope>NUCLEOTIDE SEQUENCE [LARGE SCALE GENOMIC DNA]</scope>
</reference>
<sequence length="1019" mass="115295">MTSHVTIVIGIIAFMSIALASLSNGQTTASGRTCSFSILNNKTFLDSLSEYFDKDSSTLILEYFLDFTNVGVSFDLTNRSSPNAFQPWRWFRTQGLGSSQLLLIYNYYYGLLKPFMTLSIERKDIRLSVNPTGCLNNYGRDALENLIRDFLLLDFNIDSKAAKRPFIYSDDVEICTAFIGDNNGWGRAVYKCCGFDADKQLYCHDVFSETWVWILDAFVIALTVLLFLYIPVFIPKGYKVDTYIYDSPKDLTFNVVITRQPEKYKDVATAQIVQPKIWSKMPSLKSKLSELQPDNVYTGKVKRADFRISMYKLFVEGDRTVHTRRYLFNAFIRCKLRHSAPLEECCKTPACGVYCCHRCPPWGSWLKAFRTIVAMTVLALPSLPFMYAVSADDLYYQELVKAYNRRGLQAAFNFYAGPYFGKVLVGVIATMYVLHGFILILDGATNNNISNLYADVLSMDEKTNSLRRRLFRAQGLIKAICGPIRKCGCIILPVWIIGALLSPIIVLVYFIWNSPMFRVLFQVFQKIRARNRTLKNRPRDKVRLYSRCELFWFFLTAIFAVIVLTIGANFLVHIAAMIVVTIVTEADLIYRILPVVLLLYIYIRDAYSKVGNKFDAFLATLISTINKSKVADDVRRECLKSEQEQKNKMFQITADDVVDGPSSDIPDTQSELLNEFAAKLLDLPLIRGELPTVSKSIFEIKNEQLIVRVSKPFVILSRDDFLHISKKFLFHCATIDCAGVPGTLGENYVNATVEFMKIGTFILFVFLVIMAYGSIYYISPTNHLFVTLVSGLVPLIIRNVFGDGSAVESVNASNYRFQAQLREKIDTFNQRWNLEDIDFEKFEKATFDVSNRGGVPTDESHQAPKIDLVLVMNDEVEVTVSKPTSPRRQRNEKVLTPYDDANSLMSSVQTHDLEMVPAISSRGAPGGGDVSLVNERSSERRSARGGTKTILADLPSMTNETERRADFEKPERAGERDTHEAGRRSPRRSRRSLDRSGKPALTSVSADVTSESPGHQTTL</sequence>
<protein>
    <submittedName>
        <fullName evidence="4">Uncharacterized protein</fullName>
    </submittedName>
</protein>
<keyword evidence="2" id="KW-1133">Transmembrane helix</keyword>
<dbReference type="Proteomes" id="UP001497497">
    <property type="component" value="Unassembled WGS sequence"/>
</dbReference>
<feature type="region of interest" description="Disordered" evidence="1">
    <location>
        <begin position="879"/>
        <end position="901"/>
    </location>
</feature>
<gene>
    <name evidence="4" type="ORF">GSLYS_00015036001</name>
</gene>
<comment type="caution">
    <text evidence="4">The sequence shown here is derived from an EMBL/GenBank/DDBJ whole genome shotgun (WGS) entry which is preliminary data.</text>
</comment>
<feature type="transmembrane region" description="Helical" evidence="2">
    <location>
        <begin position="368"/>
        <end position="389"/>
    </location>
</feature>
<feature type="region of interest" description="Disordered" evidence="1">
    <location>
        <begin position="918"/>
        <end position="1019"/>
    </location>
</feature>
<evidence type="ECO:0000313" key="4">
    <source>
        <dbReference type="EMBL" id="CAL1541430.1"/>
    </source>
</evidence>
<feature type="transmembrane region" description="Helical" evidence="2">
    <location>
        <begin position="419"/>
        <end position="441"/>
    </location>
</feature>
<feature type="transmembrane region" description="Helical" evidence="2">
    <location>
        <begin position="211"/>
        <end position="234"/>
    </location>
</feature>
<proteinExistence type="predicted"/>
<dbReference type="AlphaFoldDB" id="A0AAV2I9C3"/>
<accession>A0AAV2I9C3</accession>
<feature type="transmembrane region" description="Helical" evidence="2">
    <location>
        <begin position="574"/>
        <end position="603"/>
    </location>
</feature>
<dbReference type="EMBL" id="CAXITT010000431">
    <property type="protein sequence ID" value="CAL1541430.1"/>
    <property type="molecule type" value="Genomic_DNA"/>
</dbReference>
<feature type="chain" id="PRO_5043606838" evidence="3">
    <location>
        <begin position="21"/>
        <end position="1019"/>
    </location>
</feature>
<feature type="compositionally biased region" description="Polar residues" evidence="1">
    <location>
        <begin position="1002"/>
        <end position="1019"/>
    </location>
</feature>
<feature type="compositionally biased region" description="Basic and acidic residues" evidence="1">
    <location>
        <begin position="960"/>
        <end position="983"/>
    </location>
</feature>
<evidence type="ECO:0000313" key="5">
    <source>
        <dbReference type="Proteomes" id="UP001497497"/>
    </source>
</evidence>
<name>A0AAV2I9C3_LYMST</name>
<feature type="transmembrane region" description="Helical" evidence="2">
    <location>
        <begin position="758"/>
        <end position="778"/>
    </location>
</feature>
<evidence type="ECO:0000256" key="1">
    <source>
        <dbReference type="SAM" id="MobiDB-lite"/>
    </source>
</evidence>
<evidence type="ECO:0000256" key="2">
    <source>
        <dbReference type="SAM" id="Phobius"/>
    </source>
</evidence>
<organism evidence="4 5">
    <name type="scientific">Lymnaea stagnalis</name>
    <name type="common">Great pond snail</name>
    <name type="synonym">Helix stagnalis</name>
    <dbReference type="NCBI Taxonomy" id="6523"/>
    <lineage>
        <taxon>Eukaryota</taxon>
        <taxon>Metazoa</taxon>
        <taxon>Spiralia</taxon>
        <taxon>Lophotrochozoa</taxon>
        <taxon>Mollusca</taxon>
        <taxon>Gastropoda</taxon>
        <taxon>Heterobranchia</taxon>
        <taxon>Euthyneura</taxon>
        <taxon>Panpulmonata</taxon>
        <taxon>Hygrophila</taxon>
        <taxon>Lymnaeoidea</taxon>
        <taxon>Lymnaeidae</taxon>
        <taxon>Lymnaea</taxon>
    </lineage>
</organism>
<feature type="signal peptide" evidence="3">
    <location>
        <begin position="1"/>
        <end position="20"/>
    </location>
</feature>
<keyword evidence="2" id="KW-0472">Membrane</keyword>